<dbReference type="EMBL" id="AWQU01000066">
    <property type="protein sequence ID" value="KFB07751.1"/>
    <property type="molecule type" value="Genomic_DNA"/>
</dbReference>
<dbReference type="Proteomes" id="UP000028523">
    <property type="component" value="Unassembled WGS sequence"/>
</dbReference>
<name>A0A084U465_MALIO</name>
<accession>A0A084U465</accession>
<evidence type="ECO:0000313" key="2">
    <source>
        <dbReference type="Proteomes" id="UP000028523"/>
    </source>
</evidence>
<organism evidence="1 2">
    <name type="scientific">Malacoplasma iowae DK-CPA</name>
    <dbReference type="NCBI Taxonomy" id="1394179"/>
    <lineage>
        <taxon>Bacteria</taxon>
        <taxon>Bacillati</taxon>
        <taxon>Mycoplasmatota</taxon>
        <taxon>Mycoplasmoidales</taxon>
        <taxon>Mycoplasmoidaceae</taxon>
        <taxon>Malacoplasma</taxon>
    </lineage>
</organism>
<dbReference type="AlphaFoldDB" id="A0A084U465"/>
<comment type="caution">
    <text evidence="1">The sequence shown here is derived from an EMBL/GenBank/DDBJ whole genome shotgun (WGS) entry which is preliminary data.</text>
</comment>
<keyword evidence="2" id="KW-1185">Reference proteome</keyword>
<protein>
    <submittedName>
        <fullName evidence="1">SprT-like family protein</fullName>
    </submittedName>
</protein>
<proteinExistence type="predicted"/>
<reference evidence="1 2" key="1">
    <citation type="journal article" date="2014" name="PLoS ONE">
        <title>Reduction of Hydrogen Peroxide Accumulation and Toxicity by a Catalase from Mycoplasma iowae.</title>
        <authorList>
            <person name="Pritchard R.E."/>
            <person name="Prassinos A.J."/>
            <person name="Osborne J.D."/>
            <person name="Raviv Z."/>
            <person name="Balish M.F."/>
        </authorList>
    </citation>
    <scope>NUCLEOTIDE SEQUENCE [LARGE SCALE GENOMIC DNA]</scope>
    <source>
        <strain evidence="1 2">DK-CPA</strain>
    </source>
</reference>
<gene>
    <name evidence="1" type="ORF">P271_609</name>
</gene>
<dbReference type="GeneID" id="96866480"/>
<dbReference type="RefSeq" id="WP_004024908.1">
    <property type="nucleotide sequence ID" value="NZ_AWQU01000066.1"/>
</dbReference>
<evidence type="ECO:0000313" key="1">
    <source>
        <dbReference type="EMBL" id="KFB07751.1"/>
    </source>
</evidence>
<sequence length="280" mass="33157">MPEIKNKIEDSNLDSDDINSDLDEEIKNKIIINKKDKDNINVFYDFYNFINKLFNFINERIFENCLGDVALTFVDYGATKRDNTVTLGRFNSKGWKYEDKIIPSIMITNEWLLSETRNYYDLIVTMIHEMVHFECNLKSLKDIKNTNYHTHIFKNVGTIRGLIFNDTPDNKYGFTFSKLSDETKKLIDEFINENNFTFITPFHKNINTKDNAKKSLKKYFKFTCPNCNTNIQSELKVRTICGKCNEEFLFNDRRYLESKLDSLEQAKELLDFIESELQEF</sequence>